<accession>A0ABW8NBM9</accession>
<evidence type="ECO:0000256" key="1">
    <source>
        <dbReference type="SAM" id="Phobius"/>
    </source>
</evidence>
<feature type="transmembrane region" description="Helical" evidence="1">
    <location>
        <begin position="147"/>
        <end position="168"/>
    </location>
</feature>
<keyword evidence="1" id="KW-0812">Transmembrane</keyword>
<sequence length="183" mass="19751">MGRVMSLYEVDVDRAGRRRPLWRWFLLHPMADYLWAGLVVLLWVGIAAVTGRPLLLEGVDPGARRALFQTLATLAGATAGLTLTSVSMLINVLGKKAAPGQRELPLERLSATHRRQIGEVFLFAIPGLGLLVVAALMTVVLEGDAPTGLWIPEAVALLLTFASVLALLRVAWALRRVLAIATA</sequence>
<dbReference type="EMBL" id="JBIYEW010000003">
    <property type="protein sequence ID" value="MFK4640969.1"/>
    <property type="molecule type" value="Genomic_DNA"/>
</dbReference>
<gene>
    <name evidence="2" type="ORF">ABIA52_003858</name>
</gene>
<organism evidence="2 3">
    <name type="scientific">Paenarthrobacter histidinolovorans</name>
    <dbReference type="NCBI Taxonomy" id="43664"/>
    <lineage>
        <taxon>Bacteria</taxon>
        <taxon>Bacillati</taxon>
        <taxon>Actinomycetota</taxon>
        <taxon>Actinomycetes</taxon>
        <taxon>Micrococcales</taxon>
        <taxon>Micrococcaceae</taxon>
        <taxon>Paenarthrobacter</taxon>
    </lineage>
</organism>
<keyword evidence="1" id="KW-0472">Membrane</keyword>
<feature type="transmembrane region" description="Helical" evidence="1">
    <location>
        <begin position="120"/>
        <end position="141"/>
    </location>
</feature>
<name>A0ABW8NBM9_9MICC</name>
<reference evidence="2 3" key="1">
    <citation type="submission" date="2024-10" db="EMBL/GenBank/DDBJ databases">
        <title>Novel secondary metabolite-producing bacteria for plant disease control.</title>
        <authorList>
            <person name="Chevrette M."/>
        </authorList>
    </citation>
    <scope>NUCLEOTIDE SEQUENCE [LARGE SCALE GENOMIC DNA]</scope>
    <source>
        <strain evidence="2 3">J30 TE3557</strain>
    </source>
</reference>
<feature type="transmembrane region" description="Helical" evidence="1">
    <location>
        <begin position="21"/>
        <end position="46"/>
    </location>
</feature>
<comment type="caution">
    <text evidence="2">The sequence shown here is derived from an EMBL/GenBank/DDBJ whole genome shotgun (WGS) entry which is preliminary data.</text>
</comment>
<evidence type="ECO:0000313" key="3">
    <source>
        <dbReference type="Proteomes" id="UP001620520"/>
    </source>
</evidence>
<evidence type="ECO:0000313" key="2">
    <source>
        <dbReference type="EMBL" id="MFK4640969.1"/>
    </source>
</evidence>
<keyword evidence="3" id="KW-1185">Reference proteome</keyword>
<proteinExistence type="predicted"/>
<protein>
    <recommendedName>
        <fullName evidence="4">DUF805 domain-containing protein</fullName>
    </recommendedName>
</protein>
<keyword evidence="1" id="KW-1133">Transmembrane helix</keyword>
<feature type="transmembrane region" description="Helical" evidence="1">
    <location>
        <begin position="66"/>
        <end position="93"/>
    </location>
</feature>
<evidence type="ECO:0008006" key="4">
    <source>
        <dbReference type="Google" id="ProtNLM"/>
    </source>
</evidence>
<dbReference type="Proteomes" id="UP001620520">
    <property type="component" value="Unassembled WGS sequence"/>
</dbReference>